<dbReference type="InterPro" id="IPR023393">
    <property type="entry name" value="START-like_dom_sf"/>
</dbReference>
<evidence type="ECO:0000313" key="2">
    <source>
        <dbReference type="Proteomes" id="UP000423396"/>
    </source>
</evidence>
<keyword evidence="2" id="KW-1185">Reference proteome</keyword>
<name>A0A650CPE7_9CREN</name>
<dbReference type="OrthoDB" id="34680at2157"/>
<organism evidence="1 2">
    <name type="scientific">Stygiolobus azoricus</name>
    <dbReference type="NCBI Taxonomy" id="41675"/>
    <lineage>
        <taxon>Archaea</taxon>
        <taxon>Thermoproteota</taxon>
        <taxon>Thermoprotei</taxon>
        <taxon>Sulfolobales</taxon>
        <taxon>Sulfolobaceae</taxon>
        <taxon>Stygiolobus</taxon>
    </lineage>
</organism>
<dbReference type="KEGG" id="sazo:D1868_06380"/>
<dbReference type="GeneID" id="42798680"/>
<dbReference type="EMBL" id="CP045483">
    <property type="protein sequence ID" value="QGR19658.1"/>
    <property type="molecule type" value="Genomic_DNA"/>
</dbReference>
<dbReference type="InterPro" id="IPR021578">
    <property type="entry name" value="STK_08120-like"/>
</dbReference>
<protein>
    <submittedName>
        <fullName evidence="1">DUF3211 domain-containing protein</fullName>
    </submittedName>
</protein>
<dbReference type="RefSeq" id="WP_156006646.1">
    <property type="nucleotide sequence ID" value="NZ_CP045483.1"/>
</dbReference>
<dbReference type="Gene3D" id="3.30.530.20">
    <property type="match status" value="1"/>
</dbReference>
<dbReference type="Proteomes" id="UP000423396">
    <property type="component" value="Chromosome"/>
</dbReference>
<evidence type="ECO:0000313" key="1">
    <source>
        <dbReference type="EMBL" id="QGR19658.1"/>
    </source>
</evidence>
<sequence length="137" mass="15795">MRLEYSVTTTHTPDALREILSDPNFVLPKIFRSIKEIRSEGSSFSGTANYLGIKHYFQGNVYSSYNKVTYVFQIRRDKDSASGKLTFNINADGRLDISLEYSGFMEKGATILLKKWIGSFISNINEEIRLERIRRKI</sequence>
<accession>A0A650CPE7</accession>
<proteinExistence type="predicted"/>
<reference evidence="1 2" key="1">
    <citation type="submission" date="2019-10" db="EMBL/GenBank/DDBJ databases">
        <title>Genome Sequences from Six Type Strain Members of the Archaeal Family Sulfolobaceae: Acidianus ambivalens, Acidianus infernus, Metallosphaera prunae, Stygiolobus azoricus, Sulfolobus metallicus, and Sulfurisphaera ohwakuensis.</title>
        <authorList>
            <person name="Counts J.A."/>
            <person name="Kelly R.M."/>
        </authorList>
    </citation>
    <scope>NUCLEOTIDE SEQUENCE [LARGE SCALE GENOMIC DNA]</scope>
    <source>
        <strain evidence="1 2">FC6</strain>
    </source>
</reference>
<dbReference type="Pfam" id="PF11485">
    <property type="entry name" value="STK_08120-like"/>
    <property type="match status" value="1"/>
</dbReference>
<dbReference type="AlphaFoldDB" id="A0A650CPE7"/>
<gene>
    <name evidence="1" type="ORF">D1868_06380</name>
</gene>